<organism evidence="1 2">
    <name type="scientific">Flavimobilis marinus</name>
    <dbReference type="NCBI Taxonomy" id="285351"/>
    <lineage>
        <taxon>Bacteria</taxon>
        <taxon>Bacillati</taxon>
        <taxon>Actinomycetota</taxon>
        <taxon>Actinomycetes</taxon>
        <taxon>Micrococcales</taxon>
        <taxon>Jonesiaceae</taxon>
        <taxon>Flavimobilis</taxon>
    </lineage>
</organism>
<reference evidence="2" key="1">
    <citation type="submission" date="2016-10" db="EMBL/GenBank/DDBJ databases">
        <authorList>
            <person name="Varghese N."/>
            <person name="Submissions S."/>
        </authorList>
    </citation>
    <scope>NUCLEOTIDE SEQUENCE [LARGE SCALE GENOMIC DNA]</scope>
    <source>
        <strain evidence="2">DSM 19083</strain>
    </source>
</reference>
<dbReference type="AlphaFoldDB" id="A0A1I2CV03"/>
<evidence type="ECO:0000313" key="1">
    <source>
        <dbReference type="EMBL" id="SFE71560.1"/>
    </source>
</evidence>
<keyword evidence="2" id="KW-1185">Reference proteome</keyword>
<proteinExistence type="predicted"/>
<dbReference type="RefSeq" id="WP_093374337.1">
    <property type="nucleotide sequence ID" value="NZ_BNAN01000001.1"/>
</dbReference>
<name>A0A1I2CV03_9MICO</name>
<dbReference type="Pfam" id="PF05768">
    <property type="entry name" value="Glrx-like"/>
    <property type="match status" value="1"/>
</dbReference>
<sequence length="93" mass="9985">MNEVVESSGAAGPADARVVLLVRAGCHLCDDAREVVATVCGERGVAWRETDVDADPALLAQFSEYVPVLLVDGVQQAFWRIPPARLAKALEPR</sequence>
<evidence type="ECO:0000313" key="2">
    <source>
        <dbReference type="Proteomes" id="UP000198520"/>
    </source>
</evidence>
<protein>
    <submittedName>
        <fullName evidence="1">Glutaredoxin</fullName>
    </submittedName>
</protein>
<dbReference type="InterPro" id="IPR036249">
    <property type="entry name" value="Thioredoxin-like_sf"/>
</dbReference>
<dbReference type="Proteomes" id="UP000198520">
    <property type="component" value="Unassembled WGS sequence"/>
</dbReference>
<dbReference type="InterPro" id="IPR008554">
    <property type="entry name" value="Glutaredoxin-like"/>
</dbReference>
<accession>A0A1I2CV03</accession>
<gene>
    <name evidence="1" type="ORF">SAMN04488035_0256</name>
</gene>
<dbReference type="SUPFAM" id="SSF52833">
    <property type="entry name" value="Thioredoxin-like"/>
    <property type="match status" value="1"/>
</dbReference>
<dbReference type="EMBL" id="FONZ01000001">
    <property type="protein sequence ID" value="SFE71560.1"/>
    <property type="molecule type" value="Genomic_DNA"/>
</dbReference>
<dbReference type="Gene3D" id="3.40.30.10">
    <property type="entry name" value="Glutaredoxin"/>
    <property type="match status" value="1"/>
</dbReference>
<dbReference type="OrthoDB" id="8779161at2"/>
<dbReference type="STRING" id="285351.SAMN04488035_0256"/>